<dbReference type="PANTHER" id="PTHR32063">
    <property type="match status" value="1"/>
</dbReference>
<reference evidence="3 4" key="1">
    <citation type="submission" date="2019-02" db="EMBL/GenBank/DDBJ databases">
        <title>Deep-cultivation of Planctomycetes and their phenomic and genomic characterization uncovers novel biology.</title>
        <authorList>
            <person name="Wiegand S."/>
            <person name="Jogler M."/>
            <person name="Boedeker C."/>
            <person name="Pinto D."/>
            <person name="Vollmers J."/>
            <person name="Rivas-Marin E."/>
            <person name="Kohn T."/>
            <person name="Peeters S.H."/>
            <person name="Heuer A."/>
            <person name="Rast P."/>
            <person name="Oberbeckmann S."/>
            <person name="Bunk B."/>
            <person name="Jeske O."/>
            <person name="Meyerdierks A."/>
            <person name="Storesund J.E."/>
            <person name="Kallscheuer N."/>
            <person name="Luecker S."/>
            <person name="Lage O.M."/>
            <person name="Pohl T."/>
            <person name="Merkel B.J."/>
            <person name="Hornburger P."/>
            <person name="Mueller R.-W."/>
            <person name="Bruemmer F."/>
            <person name="Labrenz M."/>
            <person name="Spormann A.M."/>
            <person name="Op den Camp H."/>
            <person name="Overmann J."/>
            <person name="Amann R."/>
            <person name="Jetten M.S.M."/>
            <person name="Mascher T."/>
            <person name="Medema M.H."/>
            <person name="Devos D.P."/>
            <person name="Kaster A.-K."/>
            <person name="Ovreas L."/>
            <person name="Rohde M."/>
            <person name="Galperin M.Y."/>
            <person name="Jogler C."/>
        </authorList>
    </citation>
    <scope>NUCLEOTIDE SEQUENCE [LARGE SCALE GENOMIC DNA]</scope>
    <source>
        <strain evidence="3 4">Q31a</strain>
    </source>
</reference>
<dbReference type="RefSeq" id="WP_145073931.1">
    <property type="nucleotide sequence ID" value="NZ_CP036298.1"/>
</dbReference>
<feature type="transmembrane region" description="Helical" evidence="2">
    <location>
        <begin position="1121"/>
        <end position="1146"/>
    </location>
</feature>
<dbReference type="PRINTS" id="PR00702">
    <property type="entry name" value="ACRIFLAVINRP"/>
</dbReference>
<keyword evidence="2" id="KW-0472">Membrane</keyword>
<dbReference type="Gene3D" id="3.30.2090.10">
    <property type="entry name" value="Multidrug efflux transporter AcrB TolC docking domain, DN and DC subdomains"/>
    <property type="match status" value="2"/>
</dbReference>
<dbReference type="GO" id="GO:0042910">
    <property type="term" value="F:xenobiotic transmembrane transporter activity"/>
    <property type="evidence" value="ECO:0007669"/>
    <property type="project" value="TreeGrafter"/>
</dbReference>
<feature type="compositionally biased region" description="Polar residues" evidence="1">
    <location>
        <begin position="595"/>
        <end position="604"/>
    </location>
</feature>
<feature type="transmembrane region" description="Helical" evidence="2">
    <location>
        <begin position="483"/>
        <end position="507"/>
    </location>
</feature>
<accession>A0A518G1D6</accession>
<evidence type="ECO:0000256" key="2">
    <source>
        <dbReference type="SAM" id="Phobius"/>
    </source>
</evidence>
<dbReference type="AlphaFoldDB" id="A0A518G1D6"/>
<evidence type="ECO:0000256" key="1">
    <source>
        <dbReference type="SAM" id="MobiDB-lite"/>
    </source>
</evidence>
<dbReference type="Gene3D" id="1.20.1640.10">
    <property type="entry name" value="Multidrug efflux transporter AcrB transmembrane domain"/>
    <property type="match status" value="3"/>
</dbReference>
<feature type="transmembrane region" description="Helical" evidence="2">
    <location>
        <begin position="650"/>
        <end position="668"/>
    </location>
</feature>
<evidence type="ECO:0000313" key="4">
    <source>
        <dbReference type="Proteomes" id="UP000318017"/>
    </source>
</evidence>
<feature type="transmembrane region" description="Helical" evidence="2">
    <location>
        <begin position="528"/>
        <end position="548"/>
    </location>
</feature>
<organism evidence="3 4">
    <name type="scientific">Aureliella helgolandensis</name>
    <dbReference type="NCBI Taxonomy" id="2527968"/>
    <lineage>
        <taxon>Bacteria</taxon>
        <taxon>Pseudomonadati</taxon>
        <taxon>Planctomycetota</taxon>
        <taxon>Planctomycetia</taxon>
        <taxon>Pirellulales</taxon>
        <taxon>Pirellulaceae</taxon>
        <taxon>Aureliella</taxon>
    </lineage>
</organism>
<keyword evidence="4" id="KW-1185">Reference proteome</keyword>
<feature type="transmembrane region" description="Helical" evidence="2">
    <location>
        <begin position="1044"/>
        <end position="1069"/>
    </location>
</feature>
<dbReference type="Proteomes" id="UP000318017">
    <property type="component" value="Chromosome"/>
</dbReference>
<feature type="transmembrane region" description="Helical" evidence="2">
    <location>
        <begin position="418"/>
        <end position="444"/>
    </location>
</feature>
<feature type="transmembrane region" description="Helical" evidence="2">
    <location>
        <begin position="456"/>
        <end position="477"/>
    </location>
</feature>
<gene>
    <name evidence="3" type="primary">mdtB</name>
    <name evidence="3" type="ORF">Q31a_07000</name>
</gene>
<proteinExistence type="predicted"/>
<dbReference type="SUPFAM" id="SSF82866">
    <property type="entry name" value="Multidrug efflux transporter AcrB transmembrane domain"/>
    <property type="match status" value="2"/>
</dbReference>
<feature type="transmembrane region" description="Helical" evidence="2">
    <location>
        <begin position="560"/>
        <end position="587"/>
    </location>
</feature>
<dbReference type="SUPFAM" id="SSF82714">
    <property type="entry name" value="Multidrug efflux transporter AcrB TolC docking domain, DN and DC subdomains"/>
    <property type="match status" value="2"/>
</dbReference>
<keyword evidence="2" id="KW-1133">Transmembrane helix</keyword>
<protein>
    <submittedName>
        <fullName evidence="3">Multidrug resistance protein MdtB</fullName>
    </submittedName>
</protein>
<dbReference type="InterPro" id="IPR027463">
    <property type="entry name" value="AcrB_DN_DC_subdom"/>
</dbReference>
<dbReference type="Gene3D" id="3.30.70.1430">
    <property type="entry name" value="Multidrug efflux transporter AcrB pore domain"/>
    <property type="match status" value="2"/>
</dbReference>
<dbReference type="Gene3D" id="3.30.70.1440">
    <property type="entry name" value="Multidrug efflux transporter AcrB pore domain"/>
    <property type="match status" value="1"/>
</dbReference>
<sequence>MSLFVWFIQNPVKVSVGVLLVSLFGAISLITMPKQLIPEVQNPILSVRTTWPGASPQEIEREIVQEQEEQLAAVEGLVKMSSTCSSGSSSITLEFAVGTNIEDAMMRVNTRLQQVREYPVNAQEPVIEASSVADSPIARFALTARPPSIAAIEAFQLEHPELAEALEPARRAVNTGLRVFRLQEIYNELQEQHPELVELLPPEADLQAIRKLAEDLIEPQFERVPGVAEAETYGGQDEELQVIIDPERLASRQLTIEDVRVALMGHNRDTSAGELWEGKRRWVIRTLGQFRSPEHVKSQVLRSEGGTPIYVRDVADVVVSYKKADSLSRRYGLTSNGLSVRRSSDANVLEVMKGVQKVTADLNAGLLDRLGLELFQYYDETEYIKSAISLVQQNIFVGGALTIIVLMLFLHLGRKTLLAIPVLAASALASVYISPWFFLVTVGLTLVCGLWFGRGALVVGLAIPVSIIGTFLLLGLMGRSLNVISLAGLAFAVGMLVDNAVVVLENIYRRREMGESAAQAASGGTAEVAGAVVASTLTTIAVFVPVLFVQETSGQLFRDIALAISCAVGLSLVVSFTMIPAAAARLFHGSQTVNRRSSGETASSELDAAPDGAPRSSGRLVGLITAGGNRFAGFIAGMNRWVIERRSRSIALVVSMILFSLSVSYLLWPKVEYLPSGNRNFVFCSLSPPPGYNIEQLMVMGERLEKDLQPYWDVDPGSPEAALLPYPTIDYYFYAVRGTSVFMGFRTTDESRIRELIPLVREAASKFKGTRALVKQSSLFERGLTGGRTIDIEITGGDLNKLIAVGTRVMDDVQRLIPSAQASPQPSLDIASPEVHVYPKRIEAAEMGVNAAELGYAVDAFIDGAYAGDYYVDGDKIDLTIKGGDTFAQRTQDINWLPISTSSGQIVPLEAVADVQINSGPESIMRRERLRAITISVTPPLTMPLEEAMQLIDQQIVDVLHEEGVIDGDTMVSLSGTADKLREAWDALSWNLALALAITYLLMAALFESWLYPFVIILTVPLGAVGGVLGLFVLNFFIFQSLDVLTMLGFVILVGTVVNNAILIVHQSLHYMRDGMAPRQAVPESVRTRIRPIFITTTTTVLGLLPLVVFPGAGSELYRGLGAVVLGGLILSTAFTLFLVPAVFVLTMDAKQFVMGLFQRVAR</sequence>
<feature type="transmembrane region" description="Helical" evidence="2">
    <location>
        <begin position="988"/>
        <end position="1007"/>
    </location>
</feature>
<keyword evidence="2" id="KW-0812">Transmembrane</keyword>
<dbReference type="SUPFAM" id="SSF82693">
    <property type="entry name" value="Multidrug efflux transporter AcrB pore domain, PN1, PN2, PC1 and PC2 subdomains"/>
    <property type="match status" value="2"/>
</dbReference>
<dbReference type="EMBL" id="CP036298">
    <property type="protein sequence ID" value="QDV22415.1"/>
    <property type="molecule type" value="Genomic_DNA"/>
</dbReference>
<dbReference type="PANTHER" id="PTHR32063:SF0">
    <property type="entry name" value="SWARMING MOTILITY PROTEIN SWRC"/>
    <property type="match status" value="1"/>
</dbReference>
<dbReference type="GO" id="GO:0005886">
    <property type="term" value="C:plasma membrane"/>
    <property type="evidence" value="ECO:0007669"/>
    <property type="project" value="TreeGrafter"/>
</dbReference>
<dbReference type="OrthoDB" id="9757876at2"/>
<feature type="transmembrane region" description="Helical" evidence="2">
    <location>
        <begin position="1090"/>
        <end position="1109"/>
    </location>
</feature>
<dbReference type="KEGG" id="ahel:Q31a_07000"/>
<feature type="transmembrane region" description="Helical" evidence="2">
    <location>
        <begin position="395"/>
        <end position="412"/>
    </location>
</feature>
<feature type="transmembrane region" description="Helical" evidence="2">
    <location>
        <begin position="1014"/>
        <end position="1038"/>
    </location>
</feature>
<feature type="region of interest" description="Disordered" evidence="1">
    <location>
        <begin position="595"/>
        <end position="614"/>
    </location>
</feature>
<dbReference type="Pfam" id="PF00873">
    <property type="entry name" value="ACR_tran"/>
    <property type="match status" value="3"/>
</dbReference>
<name>A0A518G1D6_9BACT</name>
<evidence type="ECO:0000313" key="3">
    <source>
        <dbReference type="EMBL" id="QDV22415.1"/>
    </source>
</evidence>
<dbReference type="InterPro" id="IPR001036">
    <property type="entry name" value="Acrflvin-R"/>
</dbReference>
<dbReference type="Gene3D" id="3.30.70.1320">
    <property type="entry name" value="Multidrug efflux transporter AcrB pore domain like"/>
    <property type="match status" value="1"/>
</dbReference>